<dbReference type="Pfam" id="PF00005">
    <property type="entry name" value="ABC_tran"/>
    <property type="match status" value="1"/>
</dbReference>
<keyword evidence="8" id="KW-0472">Membrane</keyword>
<dbReference type="AlphaFoldDB" id="A0A1S8KP66"/>
<organism evidence="9 10">
    <name type="scientific">Dolosigranulum pigrum</name>
    <dbReference type="NCBI Taxonomy" id="29394"/>
    <lineage>
        <taxon>Bacteria</taxon>
        <taxon>Bacillati</taxon>
        <taxon>Bacillota</taxon>
        <taxon>Bacilli</taxon>
        <taxon>Lactobacillales</taxon>
        <taxon>Carnobacteriaceae</taxon>
        <taxon>Dolosigranulum</taxon>
    </lineage>
</organism>
<dbReference type="Proteomes" id="UP000190409">
    <property type="component" value="Unassembled WGS sequence"/>
</dbReference>
<reference evidence="9 10" key="1">
    <citation type="submission" date="2017-01" db="EMBL/GenBank/DDBJ databases">
        <title>Complete Genome Sequence of Dolosigranulum pigrum isolated from a Patient with interstitial lung disease.</title>
        <authorList>
            <person name="Mukhopadhyay R."/>
            <person name="Joaquin J."/>
            <person name="Hogue R."/>
            <person name="Fitzgerald S."/>
            <person name="Jospin G."/>
            <person name="Eisen J.A."/>
            <person name="Chaturvedi V."/>
        </authorList>
    </citation>
    <scope>NUCLEOTIDE SEQUENCE [LARGE SCALE GENOMIC DNA]</scope>
    <source>
        <strain evidence="9 10">15S00348</strain>
    </source>
</reference>
<dbReference type="InterPro" id="IPR003439">
    <property type="entry name" value="ABC_transporter-like_ATP-bd"/>
</dbReference>
<gene>
    <name evidence="9" type="ORF">BWX42_07415</name>
</gene>
<dbReference type="EMBL" id="MUYF01000003">
    <property type="protein sequence ID" value="OOL81544.1"/>
    <property type="molecule type" value="Genomic_DNA"/>
</dbReference>
<dbReference type="InterPro" id="IPR027417">
    <property type="entry name" value="P-loop_NTPase"/>
</dbReference>
<dbReference type="SUPFAM" id="SSF52540">
    <property type="entry name" value="P-loop containing nucleoside triphosphate hydrolases"/>
    <property type="match status" value="1"/>
</dbReference>
<evidence type="ECO:0000313" key="9">
    <source>
        <dbReference type="EMBL" id="OOL81544.1"/>
    </source>
</evidence>
<comment type="subcellular location">
    <subcellularLocation>
        <location evidence="1">Cell membrane</location>
        <topology evidence="1">Peripheral membrane protein</topology>
    </subcellularLocation>
</comment>
<dbReference type="PANTHER" id="PTHR43553">
    <property type="entry name" value="HEAVY METAL TRANSPORTER"/>
    <property type="match status" value="1"/>
</dbReference>
<keyword evidence="7" id="KW-1278">Translocase</keyword>
<keyword evidence="5" id="KW-0547">Nucleotide-binding</keyword>
<evidence type="ECO:0000256" key="5">
    <source>
        <dbReference type="ARBA" id="ARBA00022741"/>
    </source>
</evidence>
<sequence>MRIENLTFSYDEQLIFDRLNMTVEKNRLNVIVGPNGAGKSTLLDIITATDNRSYLVDRPEFSDIMYQTQGVPLLSSLTGEDVIDFLLNIALSKKEAAKKKEFVLKWPVIQKISGRKIGAMSGGERKLLITFCLCEINRLLYVFDEPTSGVDPHYTREMLHRFEVLAQDHTVIMSTHDIDSLRDIDCWIHFLAHQRIVFSGTYNDFISLSINSSYADIFEKISES</sequence>
<name>A0A1S8KP66_9LACT</name>
<protein>
    <submittedName>
        <fullName evidence="9">Uncharacterized protein</fullName>
    </submittedName>
</protein>
<accession>A0A1S8KP66</accession>
<dbReference type="InterPro" id="IPR050095">
    <property type="entry name" value="ECF_ABC_transporter_ATP-bd"/>
</dbReference>
<keyword evidence="6" id="KW-0067">ATP-binding</keyword>
<evidence type="ECO:0000256" key="8">
    <source>
        <dbReference type="ARBA" id="ARBA00023136"/>
    </source>
</evidence>
<dbReference type="PANTHER" id="PTHR43553:SF27">
    <property type="entry name" value="ENERGY-COUPLING FACTOR TRANSPORTER ATP-BINDING PROTEIN ECFA2"/>
    <property type="match status" value="1"/>
</dbReference>
<evidence type="ECO:0000256" key="6">
    <source>
        <dbReference type="ARBA" id="ARBA00022840"/>
    </source>
</evidence>
<dbReference type="GO" id="GO:0043190">
    <property type="term" value="C:ATP-binding cassette (ABC) transporter complex"/>
    <property type="evidence" value="ECO:0007669"/>
    <property type="project" value="TreeGrafter"/>
</dbReference>
<keyword evidence="3" id="KW-0813">Transport</keyword>
<evidence type="ECO:0000256" key="7">
    <source>
        <dbReference type="ARBA" id="ARBA00022967"/>
    </source>
</evidence>
<dbReference type="GO" id="GO:0042626">
    <property type="term" value="F:ATPase-coupled transmembrane transporter activity"/>
    <property type="evidence" value="ECO:0007669"/>
    <property type="project" value="TreeGrafter"/>
</dbReference>
<evidence type="ECO:0000256" key="4">
    <source>
        <dbReference type="ARBA" id="ARBA00022475"/>
    </source>
</evidence>
<dbReference type="RefSeq" id="WP_077862981.1">
    <property type="nucleotide sequence ID" value="NZ_CAJHJL010000007.1"/>
</dbReference>
<proteinExistence type="inferred from homology"/>
<keyword evidence="4" id="KW-1003">Cell membrane</keyword>
<dbReference type="GO" id="GO:0016887">
    <property type="term" value="F:ATP hydrolysis activity"/>
    <property type="evidence" value="ECO:0007669"/>
    <property type="project" value="InterPro"/>
</dbReference>
<evidence type="ECO:0000256" key="2">
    <source>
        <dbReference type="ARBA" id="ARBA00005417"/>
    </source>
</evidence>
<dbReference type="Gene3D" id="3.40.50.300">
    <property type="entry name" value="P-loop containing nucleotide triphosphate hydrolases"/>
    <property type="match status" value="1"/>
</dbReference>
<comment type="caution">
    <text evidence="9">The sequence shown here is derived from an EMBL/GenBank/DDBJ whole genome shotgun (WGS) entry which is preliminary data.</text>
</comment>
<evidence type="ECO:0000256" key="3">
    <source>
        <dbReference type="ARBA" id="ARBA00022448"/>
    </source>
</evidence>
<evidence type="ECO:0000256" key="1">
    <source>
        <dbReference type="ARBA" id="ARBA00004202"/>
    </source>
</evidence>
<dbReference type="GO" id="GO:0005524">
    <property type="term" value="F:ATP binding"/>
    <property type="evidence" value="ECO:0007669"/>
    <property type="project" value="UniProtKB-KW"/>
</dbReference>
<comment type="similarity">
    <text evidence="2">Belongs to the ABC transporter superfamily.</text>
</comment>
<dbReference type="PROSITE" id="PS50893">
    <property type="entry name" value="ABC_TRANSPORTER_2"/>
    <property type="match status" value="1"/>
</dbReference>
<evidence type="ECO:0000313" key="10">
    <source>
        <dbReference type="Proteomes" id="UP000190409"/>
    </source>
</evidence>